<dbReference type="Proteomes" id="UP000784880">
    <property type="component" value="Unassembled WGS sequence"/>
</dbReference>
<protein>
    <submittedName>
        <fullName evidence="1">DUF2203 domain-containing protein</fullName>
    </submittedName>
</protein>
<accession>A0ABS6JMG9</accession>
<gene>
    <name evidence="1" type="ORF">KS419_24315</name>
</gene>
<dbReference type="Pfam" id="PF09969">
    <property type="entry name" value="DUF2203"/>
    <property type="match status" value="1"/>
</dbReference>
<evidence type="ECO:0000313" key="1">
    <source>
        <dbReference type="EMBL" id="MBU9714874.1"/>
    </source>
</evidence>
<keyword evidence="2" id="KW-1185">Reference proteome</keyword>
<name>A0ABS6JMG9_9BACI</name>
<dbReference type="EMBL" id="JAHQCS010000186">
    <property type="protein sequence ID" value="MBU9714874.1"/>
    <property type="molecule type" value="Genomic_DNA"/>
</dbReference>
<dbReference type="RefSeq" id="WP_217069694.1">
    <property type="nucleotide sequence ID" value="NZ_JAHQCS010000186.1"/>
</dbReference>
<sequence length="131" mass="15057">MAEIYFSVKEANGLIPTIKKELAELQKLQKLSQYKFSQLNKVKDRNQPDKVKRDSAFTLECELDFIEIVAHLHVLNIRATGAHLKGIDPGLVYFPSKMNGEEVFLSWKQGEEEISHYQLEHEGTTGRKLLE</sequence>
<comment type="caution">
    <text evidence="1">The sequence shown here is derived from an EMBL/GenBank/DDBJ whole genome shotgun (WGS) entry which is preliminary data.</text>
</comment>
<dbReference type="PIRSF" id="PIRSF016498">
    <property type="entry name" value="UCP016498"/>
    <property type="match status" value="1"/>
</dbReference>
<evidence type="ECO:0000313" key="2">
    <source>
        <dbReference type="Proteomes" id="UP000784880"/>
    </source>
</evidence>
<dbReference type="InterPro" id="IPR018699">
    <property type="entry name" value="DUF2203"/>
</dbReference>
<proteinExistence type="predicted"/>
<reference evidence="1 2" key="1">
    <citation type="submission" date="2021-06" db="EMBL/GenBank/DDBJ databases">
        <title>Bacillus sp. RD4P76, an endophyte from a halophyte.</title>
        <authorList>
            <person name="Sun J.-Q."/>
        </authorList>
    </citation>
    <scope>NUCLEOTIDE SEQUENCE [LARGE SCALE GENOMIC DNA]</scope>
    <source>
        <strain evidence="1 2">CGMCC 1.15917</strain>
    </source>
</reference>
<organism evidence="1 2">
    <name type="scientific">Evansella tamaricis</name>
    <dbReference type="NCBI Taxonomy" id="2069301"/>
    <lineage>
        <taxon>Bacteria</taxon>
        <taxon>Bacillati</taxon>
        <taxon>Bacillota</taxon>
        <taxon>Bacilli</taxon>
        <taxon>Bacillales</taxon>
        <taxon>Bacillaceae</taxon>
        <taxon>Evansella</taxon>
    </lineage>
</organism>